<dbReference type="CDD" id="cd14668">
    <property type="entry name" value="mlta_B"/>
    <property type="match status" value="1"/>
</dbReference>
<evidence type="ECO:0000313" key="8">
    <source>
        <dbReference type="EMBL" id="VFK77730.1"/>
    </source>
</evidence>
<dbReference type="Pfam" id="PF03562">
    <property type="entry name" value="MltA"/>
    <property type="match status" value="1"/>
</dbReference>
<keyword evidence="3 4" id="KW-0961">Cell wall biogenesis/degradation</keyword>
<dbReference type="SMART" id="SM00925">
    <property type="entry name" value="MltA"/>
    <property type="match status" value="1"/>
</dbReference>
<dbReference type="GO" id="GO:0019867">
    <property type="term" value="C:outer membrane"/>
    <property type="evidence" value="ECO:0007669"/>
    <property type="project" value="InterPro"/>
</dbReference>
<dbReference type="InterPro" id="IPR026044">
    <property type="entry name" value="MltA"/>
</dbReference>
<dbReference type="Gene3D" id="2.40.240.50">
    <property type="entry name" value="Barwin-like endoglucanases"/>
    <property type="match status" value="1"/>
</dbReference>
<sequence>MSGNPAPGLKFFTVFLIPFTVVLLHLAGCGKLALPRHAPGIGNAVDWDDLPGWETDAHAEAWPALLQSCRALEKKDRKWRAACLHARTIKGPGNRVARMFFETHFAPHALWGNDGNRHGLITGYYEPLLEGSRARTEVFRYPIHGRPRDLLIIDLKALFPDLAGRTLRGRLTDNGRVAPYFSRAQIQSRQDPLKGNEIAWVNDPVALFFLHIQGSGRIRLRDGTLLGVGYADRNGHPYVAIGRGLIRTGEIPQEKMSMQAIRDWLWANPQRIEEILNTNPNYIFFAARGERDTDPVGSLGAPLTPGRSIAVDPEFIPLGLPVWIDTTLPATTDEGETSPFRRLLLAQDTGNAIRGGARADVFFGSGRSAAAHAGRMRQQGRLYALLPK</sequence>
<dbReference type="EMBL" id="CAADHB010000001">
    <property type="protein sequence ID" value="VFK77730.1"/>
    <property type="molecule type" value="Genomic_DNA"/>
</dbReference>
<dbReference type="AlphaFoldDB" id="A0A450Y662"/>
<evidence type="ECO:0000313" key="6">
    <source>
        <dbReference type="EMBL" id="VFK37034.1"/>
    </source>
</evidence>
<dbReference type="EC" id="4.2.2.n1" evidence="4"/>
<dbReference type="GO" id="GO:0008933">
    <property type="term" value="F:peptidoglycan lytic transglycosylase activity"/>
    <property type="evidence" value="ECO:0007669"/>
    <property type="project" value="TreeGrafter"/>
</dbReference>
<dbReference type="EMBL" id="CAADFU010000022">
    <property type="protein sequence ID" value="VFK43077.1"/>
    <property type="molecule type" value="Genomic_DNA"/>
</dbReference>
<proteinExistence type="predicted"/>
<comment type="function">
    <text evidence="4">Murein-degrading enzyme. May play a role in recycling of muropeptides during cell elongation and/or cell division.</text>
</comment>
<keyword evidence="2 4" id="KW-0456">Lyase</keyword>
<protein>
    <recommendedName>
        <fullName evidence="4">Membrane-bound lytic murein transglycosylase A</fullName>
        <ecNumber evidence="4">4.2.2.n1</ecNumber>
    </recommendedName>
    <alternativeName>
        <fullName evidence="4">Murein hydrolase A</fullName>
    </alternativeName>
</protein>
<evidence type="ECO:0000313" key="7">
    <source>
        <dbReference type="EMBL" id="VFK43077.1"/>
    </source>
</evidence>
<comment type="catalytic activity">
    <reaction evidence="1 4">
        <text>Exolytic cleavage of the (1-&gt;4)-beta-glycosidic linkage between N-acetylmuramic acid (MurNAc) and N-acetylglucosamine (GlcNAc) residues in peptidoglycan, from either the reducing or the non-reducing ends of the peptidoglycan chains, with concomitant formation of a 1,6-anhydrobond in the MurNAc residue.</text>
        <dbReference type="EC" id="4.2.2.n1"/>
    </reaction>
</comment>
<dbReference type="GO" id="GO:0071555">
    <property type="term" value="P:cell wall organization"/>
    <property type="evidence" value="ECO:0007669"/>
    <property type="project" value="UniProtKB-KW"/>
</dbReference>
<organism evidence="6">
    <name type="scientific">Candidatus Kentrum sp. SD</name>
    <dbReference type="NCBI Taxonomy" id="2126332"/>
    <lineage>
        <taxon>Bacteria</taxon>
        <taxon>Pseudomonadati</taxon>
        <taxon>Pseudomonadota</taxon>
        <taxon>Gammaproteobacteria</taxon>
        <taxon>Candidatus Kentrum</taxon>
    </lineage>
</organism>
<dbReference type="GO" id="GO:0009253">
    <property type="term" value="P:peptidoglycan catabolic process"/>
    <property type="evidence" value="ECO:0007669"/>
    <property type="project" value="TreeGrafter"/>
</dbReference>
<accession>A0A450Y662</accession>
<evidence type="ECO:0000259" key="5">
    <source>
        <dbReference type="SMART" id="SM00925"/>
    </source>
</evidence>
<evidence type="ECO:0000256" key="4">
    <source>
        <dbReference type="PIRNR" id="PIRNR019422"/>
    </source>
</evidence>
<dbReference type="PANTHER" id="PTHR30124:SF0">
    <property type="entry name" value="MEMBRANE-BOUND LYTIC MUREIN TRANSGLYCOSYLASE A"/>
    <property type="match status" value="1"/>
</dbReference>
<reference evidence="6" key="1">
    <citation type="submission" date="2019-02" db="EMBL/GenBank/DDBJ databases">
        <authorList>
            <person name="Gruber-Vodicka R. H."/>
            <person name="Seah K. B. B."/>
        </authorList>
    </citation>
    <scope>NUCLEOTIDE SEQUENCE</scope>
    <source>
        <strain evidence="8">BECK_S127</strain>
        <strain evidence="7">BECK_S1320</strain>
        <strain evidence="6">BECK_S1321</strain>
    </source>
</reference>
<dbReference type="CDD" id="cd14485">
    <property type="entry name" value="mltA_like_LT_A"/>
    <property type="match status" value="1"/>
</dbReference>
<dbReference type="InterPro" id="IPR010611">
    <property type="entry name" value="3D_dom"/>
</dbReference>
<gene>
    <name evidence="8" type="ORF">BECKSD772D_GA0070982_100159</name>
    <name evidence="7" type="ORF">BECKSD772E_GA0070983_102215</name>
    <name evidence="6" type="ORF">BECKSD772F_GA0070984_100915</name>
</gene>
<dbReference type="GO" id="GO:0004553">
    <property type="term" value="F:hydrolase activity, hydrolyzing O-glycosyl compounds"/>
    <property type="evidence" value="ECO:0007669"/>
    <property type="project" value="InterPro"/>
</dbReference>
<dbReference type="InterPro" id="IPR005300">
    <property type="entry name" value="MltA_B"/>
</dbReference>
<evidence type="ECO:0000256" key="1">
    <source>
        <dbReference type="ARBA" id="ARBA00001420"/>
    </source>
</evidence>
<dbReference type="PANTHER" id="PTHR30124">
    <property type="entry name" value="MEMBRANE-BOUND LYTIC MUREIN TRANSGLYCOSYLASE A"/>
    <property type="match status" value="1"/>
</dbReference>
<dbReference type="GO" id="GO:0009254">
    <property type="term" value="P:peptidoglycan turnover"/>
    <property type="evidence" value="ECO:0007669"/>
    <property type="project" value="UniProtKB-UniRule"/>
</dbReference>
<dbReference type="PIRSF" id="PIRSF019422">
    <property type="entry name" value="MltA"/>
    <property type="match status" value="1"/>
</dbReference>
<name>A0A450Y662_9GAMM</name>
<dbReference type="Pfam" id="PF06725">
    <property type="entry name" value="3D"/>
    <property type="match status" value="1"/>
</dbReference>
<evidence type="ECO:0000256" key="3">
    <source>
        <dbReference type="ARBA" id="ARBA00023316"/>
    </source>
</evidence>
<dbReference type="EMBL" id="CAADFR010000009">
    <property type="protein sequence ID" value="VFK37034.1"/>
    <property type="molecule type" value="Genomic_DNA"/>
</dbReference>
<evidence type="ECO:0000256" key="2">
    <source>
        <dbReference type="ARBA" id="ARBA00023239"/>
    </source>
</evidence>
<dbReference type="SUPFAM" id="SSF50685">
    <property type="entry name" value="Barwin-like endoglucanases"/>
    <property type="match status" value="1"/>
</dbReference>
<dbReference type="InterPro" id="IPR036908">
    <property type="entry name" value="RlpA-like_sf"/>
</dbReference>
<dbReference type="Gene3D" id="2.40.40.10">
    <property type="entry name" value="RlpA-like domain"/>
    <property type="match status" value="1"/>
</dbReference>
<feature type="domain" description="Lytic transglycosylase MltA" evidence="5">
    <location>
        <begin position="128"/>
        <end position="286"/>
    </location>
</feature>